<accession>A0A0F9JLN7</accession>
<dbReference type="Pfam" id="PF07505">
    <property type="entry name" value="DUF5131"/>
    <property type="match status" value="1"/>
</dbReference>
<reference evidence="1" key="1">
    <citation type="journal article" date="2015" name="Nature">
        <title>Complex archaea that bridge the gap between prokaryotes and eukaryotes.</title>
        <authorList>
            <person name="Spang A."/>
            <person name="Saw J.H."/>
            <person name="Jorgensen S.L."/>
            <person name="Zaremba-Niedzwiedzka K."/>
            <person name="Martijn J."/>
            <person name="Lind A.E."/>
            <person name="van Eijk R."/>
            <person name="Schleper C."/>
            <person name="Guy L."/>
            <person name="Ettema T.J."/>
        </authorList>
    </citation>
    <scope>NUCLEOTIDE SEQUENCE</scope>
</reference>
<dbReference type="InterPro" id="IPR011101">
    <property type="entry name" value="DUF5131"/>
</dbReference>
<protein>
    <recommendedName>
        <fullName evidence="2">Radical SAM core domain-containing protein</fullName>
    </recommendedName>
</protein>
<dbReference type="AlphaFoldDB" id="A0A0F9JLN7"/>
<dbReference type="EMBL" id="LAZR01015941">
    <property type="protein sequence ID" value="KKM06661.1"/>
    <property type="molecule type" value="Genomic_DNA"/>
</dbReference>
<comment type="caution">
    <text evidence="1">The sequence shown here is derived from an EMBL/GenBank/DDBJ whole genome shotgun (WGS) entry which is preliminary data.</text>
</comment>
<evidence type="ECO:0000313" key="1">
    <source>
        <dbReference type="EMBL" id="KKM06661.1"/>
    </source>
</evidence>
<gene>
    <name evidence="1" type="ORF">LCGC14_1741740</name>
</gene>
<proteinExistence type="predicted"/>
<sequence>MFQVDGKPMATWNVHVGCDFLCTYCNARRAALTRLRNSPRYKDGFSPHLVKQELGRKFKPGSFVFVGYMGDISFASRPIIIDLTCRIAERPEVDFLFCTKSPLHYWYWHIVWPENLYLGATIETNRDYHLTRAPAPLYRYIAMRALDHPKKFLSIEPVCDFDLDEMLSWIAKIDPQIIEVGADNYHNGLPEPPWEKVDKLLTSLKANFPTVVEKVGLGRLKHDPTGT</sequence>
<name>A0A0F9JLN7_9ZZZZ</name>
<organism evidence="1">
    <name type="scientific">marine sediment metagenome</name>
    <dbReference type="NCBI Taxonomy" id="412755"/>
    <lineage>
        <taxon>unclassified sequences</taxon>
        <taxon>metagenomes</taxon>
        <taxon>ecological metagenomes</taxon>
    </lineage>
</organism>
<evidence type="ECO:0008006" key="2">
    <source>
        <dbReference type="Google" id="ProtNLM"/>
    </source>
</evidence>